<dbReference type="GO" id="GO:0009245">
    <property type="term" value="P:lipid A biosynthetic process"/>
    <property type="evidence" value="ECO:0007669"/>
    <property type="project" value="TreeGrafter"/>
</dbReference>
<evidence type="ECO:0000256" key="2">
    <source>
        <dbReference type="ARBA" id="ARBA00022519"/>
    </source>
</evidence>
<dbReference type="InterPro" id="IPR004843">
    <property type="entry name" value="Calcineurin-like_PHP"/>
</dbReference>
<evidence type="ECO:0000313" key="7">
    <source>
        <dbReference type="EMBL" id="OGK41653.1"/>
    </source>
</evidence>
<dbReference type="InterPro" id="IPR029052">
    <property type="entry name" value="Metallo-depent_PP-like"/>
</dbReference>
<dbReference type="Pfam" id="PF00149">
    <property type="entry name" value="Metallophos"/>
    <property type="match status" value="1"/>
</dbReference>
<comment type="caution">
    <text evidence="7">The sequence shown here is derived from an EMBL/GenBank/DDBJ whole genome shotgun (WGS) entry which is preliminary data.</text>
</comment>
<name>A0A1F7IE84_9BACT</name>
<dbReference type="EMBL" id="MGAG01000010">
    <property type="protein sequence ID" value="OGK41653.1"/>
    <property type="molecule type" value="Genomic_DNA"/>
</dbReference>
<dbReference type="SUPFAM" id="SSF56300">
    <property type="entry name" value="Metallo-dependent phosphatases"/>
    <property type="match status" value="1"/>
</dbReference>
<accession>A0A1F7IE84</accession>
<evidence type="ECO:0000259" key="6">
    <source>
        <dbReference type="Pfam" id="PF00149"/>
    </source>
</evidence>
<dbReference type="GO" id="GO:0008758">
    <property type="term" value="F:UDP-2,3-diacylglucosamine hydrolase activity"/>
    <property type="evidence" value="ECO:0007669"/>
    <property type="project" value="TreeGrafter"/>
</dbReference>
<gene>
    <name evidence="7" type="ORF">A2954_07280</name>
</gene>
<sequence>MYVIPAEAGIQKKLMRILVFSDTHLTDQFEPKKFAFLKKIISDADFVIINGDFWDGQLTSFEKFISSPWKKLFPLLKAKKAVYLFGNHDRQSYSDKNVNLFSNLQANAYRMKINGKKFIFEHGNRILPMFDEALPRSICKYTTIIAGFFLEKISPLKFILKRTGQTMKNKVKKEANKNEVFVCGHSHFADFDLKNQYINTGFIENGVAGYLIIDGGKIIPKFDRYS</sequence>
<feature type="domain" description="Calcineurin-like phosphoesterase" evidence="6">
    <location>
        <begin position="15"/>
        <end position="146"/>
    </location>
</feature>
<keyword evidence="3" id="KW-0479">Metal-binding</keyword>
<evidence type="ECO:0000256" key="4">
    <source>
        <dbReference type="ARBA" id="ARBA00023136"/>
    </source>
</evidence>
<dbReference type="AlphaFoldDB" id="A0A1F7IE84"/>
<dbReference type="Proteomes" id="UP000177698">
    <property type="component" value="Unassembled WGS sequence"/>
</dbReference>
<organism evidence="7 8">
    <name type="scientific">Candidatus Roizmanbacteria bacterium RIFCSPLOWO2_01_FULL_37_12</name>
    <dbReference type="NCBI Taxonomy" id="1802056"/>
    <lineage>
        <taxon>Bacteria</taxon>
        <taxon>Candidatus Roizmaniibacteriota</taxon>
    </lineage>
</organism>
<dbReference type="PANTHER" id="PTHR34990:SF2">
    <property type="entry name" value="BLL8164 PROTEIN"/>
    <property type="match status" value="1"/>
</dbReference>
<keyword evidence="5" id="KW-0464">Manganese</keyword>
<keyword evidence="1" id="KW-1003">Cell membrane</keyword>
<dbReference type="STRING" id="1802056.A2954_07280"/>
<dbReference type="PANTHER" id="PTHR34990">
    <property type="entry name" value="UDP-2,3-DIACYLGLUCOSAMINE HYDROLASE-RELATED"/>
    <property type="match status" value="1"/>
</dbReference>
<protein>
    <recommendedName>
        <fullName evidence="6">Calcineurin-like phosphoesterase domain-containing protein</fullName>
    </recommendedName>
</protein>
<keyword evidence="2" id="KW-0997">Cell inner membrane</keyword>
<dbReference type="InterPro" id="IPR043461">
    <property type="entry name" value="LpxH-like"/>
</dbReference>
<reference evidence="7 8" key="1">
    <citation type="journal article" date="2016" name="Nat. Commun.">
        <title>Thousands of microbial genomes shed light on interconnected biogeochemical processes in an aquifer system.</title>
        <authorList>
            <person name="Anantharaman K."/>
            <person name="Brown C.T."/>
            <person name="Hug L.A."/>
            <person name="Sharon I."/>
            <person name="Castelle C.J."/>
            <person name="Probst A.J."/>
            <person name="Thomas B.C."/>
            <person name="Singh A."/>
            <person name="Wilkins M.J."/>
            <person name="Karaoz U."/>
            <person name="Brodie E.L."/>
            <person name="Williams K.H."/>
            <person name="Hubbard S.S."/>
            <person name="Banfield J.F."/>
        </authorList>
    </citation>
    <scope>NUCLEOTIDE SEQUENCE [LARGE SCALE GENOMIC DNA]</scope>
</reference>
<evidence type="ECO:0000256" key="5">
    <source>
        <dbReference type="ARBA" id="ARBA00023211"/>
    </source>
</evidence>
<dbReference type="Gene3D" id="3.60.21.10">
    <property type="match status" value="1"/>
</dbReference>
<evidence type="ECO:0000256" key="1">
    <source>
        <dbReference type="ARBA" id="ARBA00022475"/>
    </source>
</evidence>
<keyword evidence="4" id="KW-0472">Membrane</keyword>
<dbReference type="GO" id="GO:0046872">
    <property type="term" value="F:metal ion binding"/>
    <property type="evidence" value="ECO:0007669"/>
    <property type="project" value="UniProtKB-KW"/>
</dbReference>
<dbReference type="GO" id="GO:0016020">
    <property type="term" value="C:membrane"/>
    <property type="evidence" value="ECO:0007669"/>
    <property type="project" value="GOC"/>
</dbReference>
<proteinExistence type="predicted"/>
<evidence type="ECO:0000256" key="3">
    <source>
        <dbReference type="ARBA" id="ARBA00022723"/>
    </source>
</evidence>
<evidence type="ECO:0000313" key="8">
    <source>
        <dbReference type="Proteomes" id="UP000177698"/>
    </source>
</evidence>